<evidence type="ECO:0000259" key="1">
    <source>
        <dbReference type="Pfam" id="PF13843"/>
    </source>
</evidence>
<protein>
    <recommendedName>
        <fullName evidence="1">PiggyBac transposable element-derived protein domain-containing protein</fullName>
    </recommendedName>
</protein>
<dbReference type="InterPro" id="IPR029526">
    <property type="entry name" value="PGBD"/>
</dbReference>
<dbReference type="EMBL" id="GEDC01005853">
    <property type="protein sequence ID" value="JAS31445.1"/>
    <property type="molecule type" value="Transcribed_RNA"/>
</dbReference>
<sequence length="185" mass="21345">MEDNEDLIGIGPPVPPQIDNGPAVPPFAHPTIDPNICPICKWRHLNDFTPDGFDFDSSQSGLTLGLDEIEEGKEIEFFHYLLDYDLVAHIAAETNRYCREYLKENAHLPEFSKGKRWVNTTPDELYCFFGVFLLMPHCRKNTLKSYWTTDPLLLTPFFPKMFSQDRFLLLLRMLHFNDNSFGQGG</sequence>
<dbReference type="AlphaFoldDB" id="A0A1B6E0J2"/>
<dbReference type="PANTHER" id="PTHR46599">
    <property type="entry name" value="PIGGYBAC TRANSPOSABLE ELEMENT-DERIVED PROTEIN 4"/>
    <property type="match status" value="1"/>
</dbReference>
<proteinExistence type="predicted"/>
<dbReference type="Pfam" id="PF13843">
    <property type="entry name" value="DDE_Tnp_1_7"/>
    <property type="match status" value="1"/>
</dbReference>
<evidence type="ECO:0000313" key="2">
    <source>
        <dbReference type="EMBL" id="JAS31445.1"/>
    </source>
</evidence>
<name>A0A1B6E0J2_9HEMI</name>
<feature type="domain" description="PiggyBac transposable element-derived protein" evidence="1">
    <location>
        <begin position="75"/>
        <end position="180"/>
    </location>
</feature>
<accession>A0A1B6E0J2</accession>
<gene>
    <name evidence="2" type="ORF">g.5409</name>
</gene>
<dbReference type="PANTHER" id="PTHR46599:SF3">
    <property type="entry name" value="PIGGYBAC TRANSPOSABLE ELEMENT-DERIVED PROTEIN 4"/>
    <property type="match status" value="1"/>
</dbReference>
<organism evidence="2">
    <name type="scientific">Clastoptera arizonana</name>
    <name type="common">Arizona spittle bug</name>
    <dbReference type="NCBI Taxonomy" id="38151"/>
    <lineage>
        <taxon>Eukaryota</taxon>
        <taxon>Metazoa</taxon>
        <taxon>Ecdysozoa</taxon>
        <taxon>Arthropoda</taxon>
        <taxon>Hexapoda</taxon>
        <taxon>Insecta</taxon>
        <taxon>Pterygota</taxon>
        <taxon>Neoptera</taxon>
        <taxon>Paraneoptera</taxon>
        <taxon>Hemiptera</taxon>
        <taxon>Auchenorrhyncha</taxon>
        <taxon>Cercopoidea</taxon>
        <taxon>Clastopteridae</taxon>
        <taxon>Clastoptera</taxon>
    </lineage>
</organism>
<reference evidence="2" key="1">
    <citation type="submission" date="2015-12" db="EMBL/GenBank/DDBJ databases">
        <title>De novo transcriptome assembly of four potential Pierce s Disease insect vectors from Arizona vineyards.</title>
        <authorList>
            <person name="Tassone E.E."/>
        </authorList>
    </citation>
    <scope>NUCLEOTIDE SEQUENCE</scope>
</reference>